<keyword evidence="6 11" id="KW-0547">Nucleotide-binding</keyword>
<dbReference type="InterPro" id="IPR018094">
    <property type="entry name" value="Thymidylate_kinase"/>
</dbReference>
<dbReference type="Pfam" id="PF02223">
    <property type="entry name" value="Thymidylate_kin"/>
    <property type="match status" value="1"/>
</dbReference>
<evidence type="ECO:0000259" key="12">
    <source>
        <dbReference type="Pfam" id="PF02223"/>
    </source>
</evidence>
<dbReference type="PROSITE" id="PS01331">
    <property type="entry name" value="THYMIDYLATE_KINASE"/>
    <property type="match status" value="1"/>
</dbReference>
<comment type="caution">
    <text evidence="13">The sequence shown here is derived from an EMBL/GenBank/DDBJ whole genome shotgun (WGS) entry which is preliminary data.</text>
</comment>
<evidence type="ECO:0000256" key="9">
    <source>
        <dbReference type="ARBA" id="ARBA00029962"/>
    </source>
</evidence>
<name>A0ABT6JVN7_9GAMM</name>
<comment type="function">
    <text evidence="11">Phosphorylation of dTMP to form dTDP in both de novo and salvage pathways of dTTP synthesis.</text>
</comment>
<evidence type="ECO:0000256" key="3">
    <source>
        <dbReference type="ARBA" id="ARBA00017144"/>
    </source>
</evidence>
<evidence type="ECO:0000256" key="8">
    <source>
        <dbReference type="ARBA" id="ARBA00022840"/>
    </source>
</evidence>
<evidence type="ECO:0000313" key="14">
    <source>
        <dbReference type="Proteomes" id="UP001156873"/>
    </source>
</evidence>
<dbReference type="CDD" id="cd01672">
    <property type="entry name" value="TMPK"/>
    <property type="match status" value="1"/>
</dbReference>
<dbReference type="NCBIfam" id="TIGR00041">
    <property type="entry name" value="DTMP_kinase"/>
    <property type="match status" value="1"/>
</dbReference>
<sequence length="235" mass="25586">MSGSPTRPGAIIDAADEAARGKRDAVRGHPRFVSLEGGEGAGKTTVLNALREALREGGDEVVATREPGGTPLAERIRALLLDPAHESPCANAELLLMFAARAQHVHETIRPALDRGGWVLCDRFTDSSFAYQGGGRGIDADWIAELERRVVGLRPGLTLLLDLDVARGRERTRGRDLVPDRIESERDEFFERVRAAYRARATADPARIRVIDAARPAGVVAAEAVRLLREWRDGA</sequence>
<comment type="catalytic activity">
    <reaction evidence="10 11">
        <text>dTMP + ATP = dTDP + ADP</text>
        <dbReference type="Rhea" id="RHEA:13517"/>
        <dbReference type="ChEBI" id="CHEBI:30616"/>
        <dbReference type="ChEBI" id="CHEBI:58369"/>
        <dbReference type="ChEBI" id="CHEBI:63528"/>
        <dbReference type="ChEBI" id="CHEBI:456216"/>
        <dbReference type="EC" id="2.7.4.9"/>
    </reaction>
</comment>
<evidence type="ECO:0000256" key="1">
    <source>
        <dbReference type="ARBA" id="ARBA00009776"/>
    </source>
</evidence>
<comment type="similarity">
    <text evidence="1 11">Belongs to the thymidylate kinase family.</text>
</comment>
<evidence type="ECO:0000256" key="11">
    <source>
        <dbReference type="HAMAP-Rule" id="MF_00165"/>
    </source>
</evidence>
<proteinExistence type="inferred from homology"/>
<dbReference type="EC" id="2.7.4.9" evidence="2 11"/>
<dbReference type="Gene3D" id="3.40.50.300">
    <property type="entry name" value="P-loop containing nucleotide triphosphate hydrolases"/>
    <property type="match status" value="1"/>
</dbReference>
<feature type="binding site" evidence="11">
    <location>
        <begin position="37"/>
        <end position="44"/>
    </location>
    <ligand>
        <name>ATP</name>
        <dbReference type="ChEBI" id="CHEBI:30616"/>
    </ligand>
</feature>
<dbReference type="GO" id="GO:0004798">
    <property type="term" value="F:dTMP kinase activity"/>
    <property type="evidence" value="ECO:0007669"/>
    <property type="project" value="UniProtKB-EC"/>
</dbReference>
<evidence type="ECO:0000256" key="2">
    <source>
        <dbReference type="ARBA" id="ARBA00012980"/>
    </source>
</evidence>
<evidence type="ECO:0000256" key="5">
    <source>
        <dbReference type="ARBA" id="ARBA00022727"/>
    </source>
</evidence>
<keyword evidence="7 11" id="KW-0418">Kinase</keyword>
<keyword evidence="5 11" id="KW-0545">Nucleotide biosynthesis</keyword>
<evidence type="ECO:0000256" key="10">
    <source>
        <dbReference type="ARBA" id="ARBA00048743"/>
    </source>
</evidence>
<dbReference type="EMBL" id="JARXRO010000018">
    <property type="protein sequence ID" value="MDH5834754.1"/>
    <property type="molecule type" value="Genomic_DNA"/>
</dbReference>
<gene>
    <name evidence="11 13" type="primary">tmk</name>
    <name evidence="13" type="ORF">QFW81_12605</name>
</gene>
<evidence type="ECO:0000313" key="13">
    <source>
        <dbReference type="EMBL" id="MDH5834754.1"/>
    </source>
</evidence>
<protein>
    <recommendedName>
        <fullName evidence="3 11">Thymidylate kinase</fullName>
        <ecNumber evidence="2 11">2.7.4.9</ecNumber>
    </recommendedName>
    <alternativeName>
        <fullName evidence="9 11">dTMP kinase</fullName>
    </alternativeName>
</protein>
<keyword evidence="4 11" id="KW-0808">Transferase</keyword>
<dbReference type="InterPro" id="IPR018095">
    <property type="entry name" value="Thymidylate_kin_CS"/>
</dbReference>
<dbReference type="InterPro" id="IPR027417">
    <property type="entry name" value="P-loop_NTPase"/>
</dbReference>
<feature type="domain" description="Thymidylate kinase-like" evidence="12">
    <location>
        <begin position="35"/>
        <end position="221"/>
    </location>
</feature>
<dbReference type="SUPFAM" id="SSF52540">
    <property type="entry name" value="P-loop containing nucleoside triphosphate hydrolases"/>
    <property type="match status" value="1"/>
</dbReference>
<keyword evidence="8 11" id="KW-0067">ATP-binding</keyword>
<accession>A0ABT6JVN7</accession>
<dbReference type="InterPro" id="IPR039430">
    <property type="entry name" value="Thymidylate_kin-like_dom"/>
</dbReference>
<dbReference type="PANTHER" id="PTHR10344:SF4">
    <property type="entry name" value="UMP-CMP KINASE 2, MITOCHONDRIAL"/>
    <property type="match status" value="1"/>
</dbReference>
<dbReference type="Proteomes" id="UP001156873">
    <property type="component" value="Unassembled WGS sequence"/>
</dbReference>
<dbReference type="HAMAP" id="MF_00165">
    <property type="entry name" value="Thymidylate_kinase"/>
    <property type="match status" value="1"/>
</dbReference>
<evidence type="ECO:0000256" key="4">
    <source>
        <dbReference type="ARBA" id="ARBA00022679"/>
    </source>
</evidence>
<evidence type="ECO:0000256" key="6">
    <source>
        <dbReference type="ARBA" id="ARBA00022741"/>
    </source>
</evidence>
<organism evidence="13 14">
    <name type="scientific">Luteimonas kalidii</name>
    <dbReference type="NCBI Taxonomy" id="3042025"/>
    <lineage>
        <taxon>Bacteria</taxon>
        <taxon>Pseudomonadati</taxon>
        <taxon>Pseudomonadota</taxon>
        <taxon>Gammaproteobacteria</taxon>
        <taxon>Lysobacterales</taxon>
        <taxon>Lysobacteraceae</taxon>
        <taxon>Luteimonas</taxon>
    </lineage>
</organism>
<evidence type="ECO:0000256" key="7">
    <source>
        <dbReference type="ARBA" id="ARBA00022777"/>
    </source>
</evidence>
<dbReference type="PANTHER" id="PTHR10344">
    <property type="entry name" value="THYMIDYLATE KINASE"/>
    <property type="match status" value="1"/>
</dbReference>
<reference evidence="13 14" key="1">
    <citation type="submission" date="2023-04" db="EMBL/GenBank/DDBJ databases">
        <title>Luteimonas sp. M1R5S59.</title>
        <authorList>
            <person name="Sun J.-Q."/>
        </authorList>
    </citation>
    <scope>NUCLEOTIDE SEQUENCE [LARGE SCALE GENOMIC DNA]</scope>
    <source>
        <strain evidence="13 14">M1R5S59</strain>
    </source>
</reference>
<dbReference type="RefSeq" id="WP_280579205.1">
    <property type="nucleotide sequence ID" value="NZ_JARXRO010000018.1"/>
</dbReference>
<keyword evidence="14" id="KW-1185">Reference proteome</keyword>